<gene>
    <name evidence="1" type="ORF">JCM6292_921</name>
</gene>
<proteinExistence type="predicted"/>
<dbReference type="EMBL" id="BAIQ01000006">
    <property type="protein sequence ID" value="GAE14749.1"/>
    <property type="molecule type" value="Genomic_DNA"/>
</dbReference>
<accession>W4P6I3</accession>
<protein>
    <submittedName>
        <fullName evidence="1">Uncharacterized protein</fullName>
    </submittedName>
</protein>
<sequence length="54" mass="6151">MGGWDSRRTCFGFVSFFMMPDKKCCYIKKENPISQILFGERKTGLKPATLSLEG</sequence>
<comment type="caution">
    <text evidence="1">The sequence shown here is derived from an EMBL/GenBank/DDBJ whole genome shotgun (WGS) entry which is preliminary data.</text>
</comment>
<name>W4P6I3_9BACE</name>
<organism evidence="1 2">
    <name type="scientific">Bacteroides pyogenes JCM 6292</name>
    <dbReference type="NCBI Taxonomy" id="1235809"/>
    <lineage>
        <taxon>Bacteria</taxon>
        <taxon>Pseudomonadati</taxon>
        <taxon>Bacteroidota</taxon>
        <taxon>Bacteroidia</taxon>
        <taxon>Bacteroidales</taxon>
        <taxon>Bacteroidaceae</taxon>
        <taxon>Bacteroides</taxon>
    </lineage>
</organism>
<reference evidence="1 2" key="1">
    <citation type="journal article" date="2014" name="Genome Announc.">
        <title>Draft Genome Sequences of Three Strains of Bacteroides pyogenes Isolated from a Cat and Swine.</title>
        <authorList>
            <person name="Sakamoto M."/>
            <person name="Oshima K."/>
            <person name="Suda W."/>
            <person name="Kitamura K."/>
            <person name="Iida T."/>
            <person name="Hattori M."/>
            <person name="Ohkuma M."/>
        </authorList>
    </citation>
    <scope>NUCLEOTIDE SEQUENCE [LARGE SCALE GENOMIC DNA]</scope>
    <source>
        <strain evidence="1 2">JCM 6292</strain>
    </source>
</reference>
<dbReference type="AlphaFoldDB" id="W4P6I3"/>
<evidence type="ECO:0000313" key="2">
    <source>
        <dbReference type="Proteomes" id="UP000018861"/>
    </source>
</evidence>
<evidence type="ECO:0000313" key="1">
    <source>
        <dbReference type="EMBL" id="GAE14749.1"/>
    </source>
</evidence>
<dbReference type="Proteomes" id="UP000018861">
    <property type="component" value="Unassembled WGS sequence"/>
</dbReference>